<reference evidence="3 4" key="1">
    <citation type="submission" date="2018-08" db="EMBL/GenBank/DDBJ databases">
        <authorList>
            <person name="Khan S.A."/>
            <person name="Jeon C.O."/>
            <person name="Chun B.H."/>
            <person name="Jeong S.E."/>
        </authorList>
    </citation>
    <scope>NUCLEOTIDE SEQUENCE [LARGE SCALE GENOMIC DNA]</scope>
    <source>
        <strain evidence="3 4">S-16</strain>
    </source>
</reference>
<dbReference type="EMBL" id="QUSW01000001">
    <property type="protein sequence ID" value="RQP25581.1"/>
    <property type="molecule type" value="Genomic_DNA"/>
</dbReference>
<evidence type="ECO:0000256" key="1">
    <source>
        <dbReference type="SAM" id="SignalP"/>
    </source>
</evidence>
<feature type="chain" id="PRO_5018155325" evidence="1">
    <location>
        <begin position="21"/>
        <end position="258"/>
    </location>
</feature>
<evidence type="ECO:0000313" key="4">
    <source>
        <dbReference type="Proteomes" id="UP000267464"/>
    </source>
</evidence>
<comment type="caution">
    <text evidence="3">The sequence shown here is derived from an EMBL/GenBank/DDBJ whole genome shotgun (WGS) entry which is preliminary data.</text>
</comment>
<evidence type="ECO:0000313" key="3">
    <source>
        <dbReference type="EMBL" id="RQP25581.1"/>
    </source>
</evidence>
<dbReference type="RefSeq" id="WP_124538235.1">
    <property type="nucleotide sequence ID" value="NZ_QUSW01000001.1"/>
</dbReference>
<proteinExistence type="predicted"/>
<dbReference type="OrthoDB" id="266279at2"/>
<evidence type="ECO:0000259" key="2">
    <source>
        <dbReference type="Pfam" id="PF09906"/>
    </source>
</evidence>
<dbReference type="Pfam" id="PF09906">
    <property type="entry name" value="DUF2135"/>
    <property type="match status" value="1"/>
</dbReference>
<feature type="signal peptide" evidence="1">
    <location>
        <begin position="1"/>
        <end position="20"/>
    </location>
</feature>
<dbReference type="InterPro" id="IPR019220">
    <property type="entry name" value="DUF2135"/>
</dbReference>
<protein>
    <submittedName>
        <fullName evidence="3">DUF2135 domain-containing protein</fullName>
    </submittedName>
</protein>
<sequence>MKIQTLALFSAVFLAAGAAAQVRIDDPKAGWRVAPTQQKDFLQEVHYPASNVNTNATSAAALIRGHIAGMKKADNPQAARRPATLVVDGIAMPMVVGEDGRFERPWSFGSGAHGIEVRSPDGQVKRTTFFEAQKDRVPTRLRVILNWTSDNTDLDLHVVSPDGQHVFYGNRVSPNGGALDVDVTTGFGPEIYATPAPVQGIYHVYVNYYGSGERRDVITVAQVTIVQDEGSSREKQQVFRVPMRKPGELTLVRSFIVP</sequence>
<dbReference type="Gene3D" id="2.60.120.380">
    <property type="match status" value="1"/>
</dbReference>
<gene>
    <name evidence="3" type="ORF">DZC73_00425</name>
</gene>
<keyword evidence="4" id="KW-1185">Reference proteome</keyword>
<keyword evidence="1" id="KW-0732">Signal</keyword>
<name>A0A3N7HWZ9_9BURK</name>
<accession>A0A3N7HWZ9</accession>
<dbReference type="AlphaFoldDB" id="A0A3N7HWZ9"/>
<feature type="domain" description="DUF2135" evidence="2">
    <location>
        <begin position="197"/>
        <end position="243"/>
    </location>
</feature>
<organism evidence="3 4">
    <name type="scientific">Piscinibacter terrae</name>
    <dbReference type="NCBI Taxonomy" id="2496871"/>
    <lineage>
        <taxon>Bacteria</taxon>
        <taxon>Pseudomonadati</taxon>
        <taxon>Pseudomonadota</taxon>
        <taxon>Betaproteobacteria</taxon>
        <taxon>Burkholderiales</taxon>
        <taxon>Sphaerotilaceae</taxon>
        <taxon>Piscinibacter</taxon>
    </lineage>
</organism>
<reference evidence="3 4" key="2">
    <citation type="submission" date="2018-12" db="EMBL/GenBank/DDBJ databases">
        <title>Rhizobacter gummiphilus sp. nov., a rubber-degrading bacterium isolated from the soil of a botanical garden in Japan.</title>
        <authorList>
            <person name="Shunsuke S.S."/>
        </authorList>
    </citation>
    <scope>NUCLEOTIDE SEQUENCE [LARGE SCALE GENOMIC DNA]</scope>
    <source>
        <strain evidence="3 4">S-16</strain>
    </source>
</reference>
<dbReference type="Proteomes" id="UP000267464">
    <property type="component" value="Unassembled WGS sequence"/>
</dbReference>